<keyword evidence="1" id="KW-1133">Transmembrane helix</keyword>
<dbReference type="InterPro" id="IPR000726">
    <property type="entry name" value="Glyco_hydro_19_cat"/>
</dbReference>
<evidence type="ECO:0000313" key="4">
    <source>
        <dbReference type="Proteomes" id="UP001060919"/>
    </source>
</evidence>
<evidence type="ECO:0000313" key="3">
    <source>
        <dbReference type="EMBL" id="BDS12982.1"/>
    </source>
</evidence>
<name>A0A915YH86_9BACT</name>
<keyword evidence="1" id="KW-0812">Transmembrane</keyword>
<dbReference type="Proteomes" id="UP001060919">
    <property type="component" value="Chromosome"/>
</dbReference>
<keyword evidence="4" id="KW-1185">Reference proteome</keyword>
<dbReference type="PROSITE" id="PS51257">
    <property type="entry name" value="PROKAR_LIPOPROTEIN"/>
    <property type="match status" value="1"/>
</dbReference>
<dbReference type="GO" id="GO:0016998">
    <property type="term" value="P:cell wall macromolecule catabolic process"/>
    <property type="evidence" value="ECO:0007669"/>
    <property type="project" value="InterPro"/>
</dbReference>
<dbReference type="InterPro" id="IPR023346">
    <property type="entry name" value="Lysozyme-like_dom_sf"/>
</dbReference>
<evidence type="ECO:0000256" key="1">
    <source>
        <dbReference type="SAM" id="Phobius"/>
    </source>
</evidence>
<proteinExistence type="predicted"/>
<protein>
    <recommendedName>
        <fullName evidence="2">Glycoside hydrolase family 19 catalytic domain-containing protein</fullName>
    </recommendedName>
</protein>
<dbReference type="SUPFAM" id="SSF53955">
    <property type="entry name" value="Lysozyme-like"/>
    <property type="match status" value="1"/>
</dbReference>
<keyword evidence="1" id="KW-0472">Membrane</keyword>
<accession>A0A915YH86</accession>
<sequence>MKLKFYDGLSEHKRLLLGTVLLFGCIVLIDVFMRSYRVNGIIKSCSLAFGPLDEVQKDSIRLIVRAFDKYGDKDLNKLAYILATARYESNFRPIEERRAAPSQTEVYNRQNRYWGTGYWGRGFVQLTHQKNYRKMSDFLGVDLVKNPSLALDPNNAAKILVYGMLNGLFTRQRLSQYINGSIVDFYQARKTVNGLDRAGRVAGYANSVNDKL</sequence>
<gene>
    <name evidence="3" type="ORF">AsAng_0037100</name>
</gene>
<dbReference type="KEGG" id="aup:AsAng_0037100"/>
<reference evidence="3" key="1">
    <citation type="submission" date="2022-09" db="EMBL/GenBank/DDBJ databases">
        <title>Aureispira anguillicida sp. nov., isolated from Leptocephalus of Japanese eel Anguilla japonica.</title>
        <authorList>
            <person name="Yuasa K."/>
            <person name="Mekata T."/>
            <person name="Ikunari K."/>
        </authorList>
    </citation>
    <scope>NUCLEOTIDE SEQUENCE</scope>
    <source>
        <strain evidence="3">EL160426</strain>
    </source>
</reference>
<evidence type="ECO:0000259" key="2">
    <source>
        <dbReference type="Pfam" id="PF00182"/>
    </source>
</evidence>
<dbReference type="GO" id="GO:0004568">
    <property type="term" value="F:chitinase activity"/>
    <property type="evidence" value="ECO:0007669"/>
    <property type="project" value="InterPro"/>
</dbReference>
<dbReference type="Pfam" id="PF00182">
    <property type="entry name" value="Glyco_hydro_19"/>
    <property type="match status" value="1"/>
</dbReference>
<dbReference type="AlphaFoldDB" id="A0A915YH86"/>
<feature type="domain" description="Glycoside hydrolase family 19 catalytic" evidence="2">
    <location>
        <begin position="102"/>
        <end position="153"/>
    </location>
</feature>
<dbReference type="Gene3D" id="1.10.530.10">
    <property type="match status" value="1"/>
</dbReference>
<organism evidence="3 4">
    <name type="scientific">Aureispira anguillae</name>
    <dbReference type="NCBI Taxonomy" id="2864201"/>
    <lineage>
        <taxon>Bacteria</taxon>
        <taxon>Pseudomonadati</taxon>
        <taxon>Bacteroidota</taxon>
        <taxon>Saprospiria</taxon>
        <taxon>Saprospirales</taxon>
        <taxon>Saprospiraceae</taxon>
        <taxon>Aureispira</taxon>
    </lineage>
</organism>
<dbReference type="EMBL" id="AP026867">
    <property type="protein sequence ID" value="BDS12982.1"/>
    <property type="molecule type" value="Genomic_DNA"/>
</dbReference>
<dbReference type="RefSeq" id="WP_264788314.1">
    <property type="nucleotide sequence ID" value="NZ_AP026867.1"/>
</dbReference>
<feature type="transmembrane region" description="Helical" evidence="1">
    <location>
        <begin position="15"/>
        <end position="33"/>
    </location>
</feature>
<dbReference type="GO" id="GO:0006032">
    <property type="term" value="P:chitin catabolic process"/>
    <property type="evidence" value="ECO:0007669"/>
    <property type="project" value="InterPro"/>
</dbReference>